<evidence type="ECO:0000256" key="13">
    <source>
        <dbReference type="PIRSR" id="PIRSR001355-1"/>
    </source>
</evidence>
<dbReference type="EC" id="4.1.1.50" evidence="12"/>
<comment type="similarity">
    <text evidence="2 12">Belongs to the eukaryotic AdoMetDC family.</text>
</comment>
<evidence type="ECO:0000256" key="10">
    <source>
        <dbReference type="ARBA" id="ARBA00023317"/>
    </source>
</evidence>
<gene>
    <name evidence="17" type="ORF">GOBAR_AA22005</name>
</gene>
<dbReference type="PANTHER" id="PTHR11570">
    <property type="entry name" value="S-ADENOSYLMETHIONINE DECARBOXYLASE"/>
    <property type="match status" value="1"/>
</dbReference>
<comment type="cofactor">
    <cofactor evidence="12">
        <name>pyruvate</name>
        <dbReference type="ChEBI" id="CHEBI:15361"/>
    </cofactor>
    <text evidence="12">Binds 1 pyruvoyl group covalently per subunit.</text>
</comment>
<dbReference type="Proteomes" id="UP000239757">
    <property type="component" value="Unassembled WGS sequence"/>
</dbReference>
<reference evidence="17 18" key="1">
    <citation type="submission" date="2015-01" db="EMBL/GenBank/DDBJ databases">
        <title>Genome of allotetraploid Gossypium barbadense reveals genomic plasticity and fiber elongation in cotton evolution.</title>
        <authorList>
            <person name="Chen X."/>
            <person name="Liu X."/>
            <person name="Zhao B."/>
            <person name="Zheng H."/>
            <person name="Hu Y."/>
            <person name="Lu G."/>
            <person name="Yang C."/>
            <person name="Chen J."/>
            <person name="Shan C."/>
            <person name="Zhang L."/>
            <person name="Zhou Y."/>
            <person name="Wang L."/>
            <person name="Guo W."/>
            <person name="Bai Y."/>
            <person name="Ruan J."/>
            <person name="Shangguan X."/>
            <person name="Mao Y."/>
            <person name="Jiang J."/>
            <person name="Zhu Y."/>
            <person name="Lei J."/>
            <person name="Kang H."/>
            <person name="Chen S."/>
            <person name="He X."/>
            <person name="Wang R."/>
            <person name="Wang Y."/>
            <person name="Chen J."/>
            <person name="Wang L."/>
            <person name="Yu S."/>
            <person name="Wang B."/>
            <person name="Wei J."/>
            <person name="Song S."/>
            <person name="Lu X."/>
            <person name="Gao Z."/>
            <person name="Gu W."/>
            <person name="Deng X."/>
            <person name="Ma D."/>
            <person name="Wang S."/>
            <person name="Liang W."/>
            <person name="Fang L."/>
            <person name="Cai C."/>
            <person name="Zhu X."/>
            <person name="Zhou B."/>
            <person name="Zhang Y."/>
            <person name="Chen Z."/>
            <person name="Xu S."/>
            <person name="Zhu R."/>
            <person name="Wang S."/>
            <person name="Zhang T."/>
            <person name="Zhao G."/>
        </authorList>
    </citation>
    <scope>NUCLEOTIDE SEQUENCE [LARGE SCALE GENOMIC DNA]</scope>
    <source>
        <strain evidence="18">cv. Xinhai21</strain>
        <tissue evidence="17">Leaf</tissue>
    </source>
</reference>
<dbReference type="GO" id="GO:0008295">
    <property type="term" value="P:spermidine biosynthetic process"/>
    <property type="evidence" value="ECO:0007669"/>
    <property type="project" value="UniProtKB-KW"/>
</dbReference>
<keyword evidence="9 12" id="KW-0704">Schiff base</keyword>
<keyword evidence="7 12" id="KW-0865">Zymogen</keyword>
<dbReference type="InterPro" id="IPR048283">
    <property type="entry name" value="AdoMetDC-like"/>
</dbReference>
<feature type="site" description="Cleavage (non-hydrolytic); by autolysis" evidence="15">
    <location>
        <begin position="121"/>
        <end position="122"/>
    </location>
</feature>
<dbReference type="UniPathway" id="UPA00331">
    <property type="reaction ID" value="UER00451"/>
</dbReference>
<dbReference type="InterPro" id="IPR018166">
    <property type="entry name" value="S-AdoMet_deCO2ase_CS"/>
</dbReference>
<dbReference type="OrthoDB" id="1068353at2759"/>
<keyword evidence="10 12" id="KW-0670">Pyruvate</keyword>
<dbReference type="AlphaFoldDB" id="A0A2P5X5Q3"/>
<dbReference type="PROSITE" id="PS01336">
    <property type="entry name" value="ADOMETDC"/>
    <property type="match status" value="1"/>
</dbReference>
<evidence type="ECO:0000313" key="18">
    <source>
        <dbReference type="Proteomes" id="UP000239757"/>
    </source>
</evidence>
<accession>A0A2P5X5Q3</accession>
<organism evidence="17 18">
    <name type="scientific">Gossypium barbadense</name>
    <name type="common">Sea Island cotton</name>
    <name type="synonym">Hibiscus barbadensis</name>
    <dbReference type="NCBI Taxonomy" id="3634"/>
    <lineage>
        <taxon>Eukaryota</taxon>
        <taxon>Viridiplantae</taxon>
        <taxon>Streptophyta</taxon>
        <taxon>Embryophyta</taxon>
        <taxon>Tracheophyta</taxon>
        <taxon>Spermatophyta</taxon>
        <taxon>Magnoliopsida</taxon>
        <taxon>eudicotyledons</taxon>
        <taxon>Gunneridae</taxon>
        <taxon>Pentapetalae</taxon>
        <taxon>rosids</taxon>
        <taxon>malvids</taxon>
        <taxon>Malvales</taxon>
        <taxon>Malvaceae</taxon>
        <taxon>Malvoideae</taxon>
        <taxon>Gossypium</taxon>
    </lineage>
</organism>
<dbReference type="Gene3D" id="3.60.90.10">
    <property type="entry name" value="S-adenosylmethionine decarboxylase"/>
    <property type="match status" value="1"/>
</dbReference>
<feature type="active site" description="Proton donor; for catalytic activity" evidence="13">
    <location>
        <position position="136"/>
    </location>
</feature>
<keyword evidence="6 12" id="KW-0620">Polyamine biosynthesis</keyword>
<evidence type="ECO:0000256" key="3">
    <source>
        <dbReference type="ARBA" id="ARBA00022691"/>
    </source>
</evidence>
<dbReference type="Pfam" id="PF01536">
    <property type="entry name" value="SAM_decarbox"/>
    <property type="match status" value="1"/>
</dbReference>
<name>A0A2P5X5Q3_GOSBA</name>
<dbReference type="GO" id="GO:0004014">
    <property type="term" value="F:adenosylmethionine decarboxylase activity"/>
    <property type="evidence" value="ECO:0007669"/>
    <property type="project" value="UniProtKB-EC"/>
</dbReference>
<dbReference type="Gene3D" id="3.30.360.50">
    <property type="entry name" value="S-adenosylmethionine decarboxylase"/>
    <property type="match status" value="1"/>
</dbReference>
<dbReference type="PIRSF" id="PIRSF001355">
    <property type="entry name" value="S-AdenosylMet_decarboxylase"/>
    <property type="match status" value="1"/>
</dbReference>
<sequence length="392" mass="44047">MAVSGFEGFEKRLELHFFGDDNDPTLHPTDAFITSQLKAVQCSRIPSLYWKPWHPKAVSVYPSTVKLIIKKKKFNTLLCIGIQRALRLLDFESLENVLRVVQCTVVSAVGNHFFDAYVLSESSLFVYPTKIIIKTCGTTQLLKSIRPLIHLAKNLGLTICGCRYTRGTFIFPKSQPFPHINFKQEVIYIEENLPNNLCFRKASVMPSKNPSYSWHVFSAASDNGAHFSDGEFTVEVCMTELDRVLARKFFKTGGDSAAKEMTELTGIGNINPRALICDFVFDPCGYSMNGVDGDRYSTIHVTPEDGFSYASFEYVGSVYDDQDDIVETLKKAVQVFKPATVSVSTTSHRREVWTRVAHAMEPLGLKCRSFAMDEFPTAGTVVFQTFTAARRK</sequence>
<dbReference type="GO" id="GO:0005829">
    <property type="term" value="C:cytosol"/>
    <property type="evidence" value="ECO:0007669"/>
    <property type="project" value="TreeGrafter"/>
</dbReference>
<dbReference type="NCBIfam" id="TIGR00535">
    <property type="entry name" value="SAM_DCase"/>
    <property type="match status" value="1"/>
</dbReference>
<evidence type="ECO:0000256" key="14">
    <source>
        <dbReference type="PIRSR" id="PIRSR001355-3"/>
    </source>
</evidence>
<evidence type="ECO:0000256" key="12">
    <source>
        <dbReference type="PIRNR" id="PIRNR001355"/>
    </source>
</evidence>
<evidence type="ECO:0000256" key="2">
    <source>
        <dbReference type="ARBA" id="ARBA00008466"/>
    </source>
</evidence>
<evidence type="ECO:0000256" key="4">
    <source>
        <dbReference type="ARBA" id="ARBA00022793"/>
    </source>
</evidence>
<keyword evidence="8 12" id="KW-0456">Lyase</keyword>
<dbReference type="SUPFAM" id="SSF56276">
    <property type="entry name" value="S-adenosylmethionine decarboxylase"/>
    <property type="match status" value="1"/>
</dbReference>
<dbReference type="PANTHER" id="PTHR11570:SF38">
    <property type="entry name" value="S-ADENOSYLMETHIONINE DECARBOXYLASE PROENZYME 4"/>
    <property type="match status" value="1"/>
</dbReference>
<evidence type="ECO:0000256" key="1">
    <source>
        <dbReference type="ARBA" id="ARBA00004911"/>
    </source>
</evidence>
<feature type="active site" description="Proton acceptor; for processing activity" evidence="13">
    <location>
        <position position="287"/>
    </location>
</feature>
<dbReference type="FunFam" id="3.60.90.10:FF:000002">
    <property type="entry name" value="S-adenosylmethionine decarboxylase proenzyme"/>
    <property type="match status" value="1"/>
</dbReference>
<feature type="active site" description="Proton acceptor; for processing activity" evidence="13">
    <location>
        <position position="300"/>
    </location>
</feature>
<evidence type="ECO:0000256" key="7">
    <source>
        <dbReference type="ARBA" id="ARBA00023145"/>
    </source>
</evidence>
<dbReference type="InterPro" id="IPR001985">
    <property type="entry name" value="S-AdoMet_decarboxylase_euk"/>
</dbReference>
<dbReference type="InterPro" id="IPR016067">
    <property type="entry name" value="S-AdoMet_deCO2ase_core"/>
</dbReference>
<feature type="chain" id="PRO_5042320695" description="S-adenosylmethionine decarboxylase alpha chain" evidence="16">
    <location>
        <begin position="122"/>
        <end position="392"/>
    </location>
</feature>
<keyword evidence="15" id="KW-0068">Autocatalytic cleavage</keyword>
<evidence type="ECO:0000256" key="5">
    <source>
        <dbReference type="ARBA" id="ARBA00023066"/>
    </source>
</evidence>
<evidence type="ECO:0000256" key="9">
    <source>
        <dbReference type="ARBA" id="ARBA00023270"/>
    </source>
</evidence>
<feature type="active site" description="Schiff-base intermediate with substrate; via pyruvic acid" evidence="13">
    <location>
        <position position="122"/>
    </location>
</feature>
<comment type="pathway">
    <text evidence="1 12">Amine and polyamine biosynthesis; S-adenosylmethioninamine biosynthesis; S-adenosylmethioninamine from S-adenosyl-L-methionine: step 1/1.</text>
</comment>
<dbReference type="GO" id="GO:0006597">
    <property type="term" value="P:spermine biosynthetic process"/>
    <property type="evidence" value="ECO:0007669"/>
    <property type="project" value="InterPro"/>
</dbReference>
<protein>
    <recommendedName>
        <fullName evidence="12">S-adenosylmethionine decarboxylase proenzyme</fullName>
        <ecNumber evidence="12">4.1.1.50</ecNumber>
    </recommendedName>
</protein>
<evidence type="ECO:0000313" key="17">
    <source>
        <dbReference type="EMBL" id="PPR98664.1"/>
    </source>
</evidence>
<keyword evidence="4 12" id="KW-0210">Decarboxylase</keyword>
<feature type="modified residue" description="Pyruvic acid (Ser); by autocatalysis" evidence="14">
    <location>
        <position position="122"/>
    </location>
</feature>
<evidence type="ECO:0000256" key="6">
    <source>
        <dbReference type="ARBA" id="ARBA00023115"/>
    </source>
</evidence>
<evidence type="ECO:0000256" key="15">
    <source>
        <dbReference type="PIRSR" id="PIRSR001355-4"/>
    </source>
</evidence>
<keyword evidence="3 12" id="KW-0949">S-adenosyl-L-methionine</keyword>
<comment type="catalytic activity">
    <reaction evidence="11 12">
        <text>S-adenosyl-L-methionine + H(+) = S-adenosyl 3-(methylsulfanyl)propylamine + CO2</text>
        <dbReference type="Rhea" id="RHEA:15981"/>
        <dbReference type="ChEBI" id="CHEBI:15378"/>
        <dbReference type="ChEBI" id="CHEBI:16526"/>
        <dbReference type="ChEBI" id="CHEBI:57443"/>
        <dbReference type="ChEBI" id="CHEBI:59789"/>
        <dbReference type="EC" id="4.1.1.50"/>
    </reaction>
</comment>
<evidence type="ECO:0000256" key="16">
    <source>
        <dbReference type="PIRSR" id="PIRSR001355-5"/>
    </source>
</evidence>
<proteinExistence type="inferred from homology"/>
<feature type="chain" id="PRO_5042320696" description="S-adenosylmethionine decarboxylase beta chain" evidence="16">
    <location>
        <begin position="1"/>
        <end position="121"/>
    </location>
</feature>
<dbReference type="EMBL" id="KZ665618">
    <property type="protein sequence ID" value="PPR98664.1"/>
    <property type="molecule type" value="Genomic_DNA"/>
</dbReference>
<keyword evidence="5 12" id="KW-0745">Spermidine biosynthesis</keyword>
<evidence type="ECO:0000256" key="8">
    <source>
        <dbReference type="ARBA" id="ARBA00023239"/>
    </source>
</evidence>
<evidence type="ECO:0000256" key="11">
    <source>
        <dbReference type="ARBA" id="ARBA00048112"/>
    </source>
</evidence>